<accession>X1BUW8</accession>
<name>X1BUW8_9ZZZZ</name>
<dbReference type="AlphaFoldDB" id="X1BUW8"/>
<proteinExistence type="predicted"/>
<organism evidence="1">
    <name type="scientific">marine sediment metagenome</name>
    <dbReference type="NCBI Taxonomy" id="412755"/>
    <lineage>
        <taxon>unclassified sequences</taxon>
        <taxon>metagenomes</taxon>
        <taxon>ecological metagenomes</taxon>
    </lineage>
</organism>
<gene>
    <name evidence="1" type="ORF">S01H4_45490</name>
</gene>
<protein>
    <submittedName>
        <fullName evidence="1">Uncharacterized protein</fullName>
    </submittedName>
</protein>
<reference evidence="1" key="1">
    <citation type="journal article" date="2014" name="Front. Microbiol.">
        <title>High frequency of phylogenetically diverse reductive dehalogenase-homologous genes in deep subseafloor sedimentary metagenomes.</title>
        <authorList>
            <person name="Kawai M."/>
            <person name="Futagami T."/>
            <person name="Toyoda A."/>
            <person name="Takaki Y."/>
            <person name="Nishi S."/>
            <person name="Hori S."/>
            <person name="Arai W."/>
            <person name="Tsubouchi T."/>
            <person name="Morono Y."/>
            <person name="Uchiyama I."/>
            <person name="Ito T."/>
            <person name="Fujiyama A."/>
            <person name="Inagaki F."/>
            <person name="Takami H."/>
        </authorList>
    </citation>
    <scope>NUCLEOTIDE SEQUENCE</scope>
    <source>
        <strain evidence="1">Expedition CK06-06</strain>
    </source>
</reference>
<comment type="caution">
    <text evidence="1">The sequence shown here is derived from an EMBL/GenBank/DDBJ whole genome shotgun (WGS) entry which is preliminary data.</text>
</comment>
<dbReference type="EMBL" id="BART01025328">
    <property type="protein sequence ID" value="GAG99559.1"/>
    <property type="molecule type" value="Genomic_DNA"/>
</dbReference>
<evidence type="ECO:0000313" key="1">
    <source>
        <dbReference type="EMBL" id="GAG99559.1"/>
    </source>
</evidence>
<sequence>MKPHNKIDLIFSVNGKTVAIQNISGWTVQRIIGFLRIQNRFFPDRDYRIKRKEEANNFIPLSETAERVEGRKP</sequence>